<name>A0A4C1UKN2_EUMVA</name>
<reference evidence="2 3" key="1">
    <citation type="journal article" date="2019" name="Commun. Biol.">
        <title>The bagworm genome reveals a unique fibroin gene that provides high tensile strength.</title>
        <authorList>
            <person name="Kono N."/>
            <person name="Nakamura H."/>
            <person name="Ohtoshi R."/>
            <person name="Tomita M."/>
            <person name="Numata K."/>
            <person name="Arakawa K."/>
        </authorList>
    </citation>
    <scope>NUCLEOTIDE SEQUENCE [LARGE SCALE GENOMIC DNA]</scope>
</reference>
<evidence type="ECO:0000313" key="3">
    <source>
        <dbReference type="Proteomes" id="UP000299102"/>
    </source>
</evidence>
<evidence type="ECO:0000313" key="2">
    <source>
        <dbReference type="EMBL" id="GBP27011.1"/>
    </source>
</evidence>
<dbReference type="Proteomes" id="UP000299102">
    <property type="component" value="Unassembled WGS sequence"/>
</dbReference>
<feature type="region of interest" description="Disordered" evidence="1">
    <location>
        <begin position="62"/>
        <end position="95"/>
    </location>
</feature>
<sequence>MCELIVKDERSKNNAHHGSEGMGYFRSDAGGLVRSYPRSNCERASVGAAPRLGRAALKATYLRSTRPRSGPPPLSLARQLARGARGDRSSPRERDAFISQFPVPVKRLFIFFSTLSLDIRSHRAVENHPPAAATGSSPRADAGKTM</sequence>
<proteinExistence type="predicted"/>
<evidence type="ECO:0000256" key="1">
    <source>
        <dbReference type="SAM" id="MobiDB-lite"/>
    </source>
</evidence>
<dbReference type="EMBL" id="BGZK01000188">
    <property type="protein sequence ID" value="GBP27011.1"/>
    <property type="molecule type" value="Genomic_DNA"/>
</dbReference>
<dbReference type="AlphaFoldDB" id="A0A4C1UKN2"/>
<organism evidence="2 3">
    <name type="scientific">Eumeta variegata</name>
    <name type="common">Bagworm moth</name>
    <name type="synonym">Eumeta japonica</name>
    <dbReference type="NCBI Taxonomy" id="151549"/>
    <lineage>
        <taxon>Eukaryota</taxon>
        <taxon>Metazoa</taxon>
        <taxon>Ecdysozoa</taxon>
        <taxon>Arthropoda</taxon>
        <taxon>Hexapoda</taxon>
        <taxon>Insecta</taxon>
        <taxon>Pterygota</taxon>
        <taxon>Neoptera</taxon>
        <taxon>Endopterygota</taxon>
        <taxon>Lepidoptera</taxon>
        <taxon>Glossata</taxon>
        <taxon>Ditrysia</taxon>
        <taxon>Tineoidea</taxon>
        <taxon>Psychidae</taxon>
        <taxon>Oiketicinae</taxon>
        <taxon>Eumeta</taxon>
    </lineage>
</organism>
<keyword evidence="3" id="KW-1185">Reference proteome</keyword>
<accession>A0A4C1UKN2</accession>
<feature type="compositionally biased region" description="Basic and acidic residues" evidence="1">
    <location>
        <begin position="84"/>
        <end position="95"/>
    </location>
</feature>
<gene>
    <name evidence="2" type="ORF">EVAR_11244_1</name>
</gene>
<comment type="caution">
    <text evidence="2">The sequence shown here is derived from an EMBL/GenBank/DDBJ whole genome shotgun (WGS) entry which is preliminary data.</text>
</comment>
<protein>
    <submittedName>
        <fullName evidence="2">Uncharacterized protein</fullName>
    </submittedName>
</protein>